<comment type="caution">
    <text evidence="1">The sequence shown here is derived from an EMBL/GenBank/DDBJ whole genome shotgun (WGS) entry which is preliminary data.</text>
</comment>
<protein>
    <submittedName>
        <fullName evidence="1">Uncharacterized protein</fullName>
    </submittedName>
</protein>
<name>X1UP11_9ZZZZ</name>
<reference evidence="1" key="1">
    <citation type="journal article" date="2014" name="Front. Microbiol.">
        <title>High frequency of phylogenetically diverse reductive dehalogenase-homologous genes in deep subseafloor sedimentary metagenomes.</title>
        <authorList>
            <person name="Kawai M."/>
            <person name="Futagami T."/>
            <person name="Toyoda A."/>
            <person name="Takaki Y."/>
            <person name="Nishi S."/>
            <person name="Hori S."/>
            <person name="Arai W."/>
            <person name="Tsubouchi T."/>
            <person name="Morono Y."/>
            <person name="Uchiyama I."/>
            <person name="Ito T."/>
            <person name="Fujiyama A."/>
            <person name="Inagaki F."/>
            <person name="Takami H."/>
        </authorList>
    </citation>
    <scope>NUCLEOTIDE SEQUENCE</scope>
    <source>
        <strain evidence="1">Expedition CK06-06</strain>
    </source>
</reference>
<proteinExistence type="predicted"/>
<dbReference type="EMBL" id="BARW01015378">
    <property type="protein sequence ID" value="GAI94074.1"/>
    <property type="molecule type" value="Genomic_DNA"/>
</dbReference>
<evidence type="ECO:0000313" key="1">
    <source>
        <dbReference type="EMBL" id="GAI94074.1"/>
    </source>
</evidence>
<sequence>MSKECLTTIRLTGTQRAFVDKEAEHQGVSVAETIRRIIDDYRAPDKIMVPLEGAERAFVDDLAEALGETPGKTVRLSLITYRAIMEAPLATILKPLEEVIEELAERD</sequence>
<dbReference type="AlphaFoldDB" id="X1UP11"/>
<gene>
    <name evidence="1" type="ORF">S12H4_27009</name>
</gene>
<accession>X1UP11</accession>
<organism evidence="1">
    <name type="scientific">marine sediment metagenome</name>
    <dbReference type="NCBI Taxonomy" id="412755"/>
    <lineage>
        <taxon>unclassified sequences</taxon>
        <taxon>metagenomes</taxon>
        <taxon>ecological metagenomes</taxon>
    </lineage>
</organism>